<name>A0A392VKY4_9FABA</name>
<accession>A0A392VKY4</accession>
<dbReference type="AlphaFoldDB" id="A0A392VKY4"/>
<dbReference type="Proteomes" id="UP000265520">
    <property type="component" value="Unassembled WGS sequence"/>
</dbReference>
<reference evidence="1 2" key="1">
    <citation type="journal article" date="2018" name="Front. Plant Sci.">
        <title>Red Clover (Trifolium pratense) and Zigzag Clover (T. medium) - A Picture of Genomic Similarities and Differences.</title>
        <authorList>
            <person name="Dluhosova J."/>
            <person name="Istvanek J."/>
            <person name="Nedelnik J."/>
            <person name="Repkova J."/>
        </authorList>
    </citation>
    <scope>NUCLEOTIDE SEQUENCE [LARGE SCALE GENOMIC DNA]</scope>
    <source>
        <strain evidence="2">cv. 10/8</strain>
        <tissue evidence="1">Leaf</tissue>
    </source>
</reference>
<evidence type="ECO:0000313" key="2">
    <source>
        <dbReference type="Proteomes" id="UP000265520"/>
    </source>
</evidence>
<proteinExistence type="predicted"/>
<dbReference type="EMBL" id="LXQA011183344">
    <property type="protein sequence ID" value="MCI88092.1"/>
    <property type="molecule type" value="Genomic_DNA"/>
</dbReference>
<protein>
    <submittedName>
        <fullName evidence="1">Uncharacterized protein</fullName>
    </submittedName>
</protein>
<sequence>MIVLSRNCRGLDGRTIGGVAVNLLLWLPGTESTQTSMGSTEG</sequence>
<comment type="caution">
    <text evidence="1">The sequence shown here is derived from an EMBL/GenBank/DDBJ whole genome shotgun (WGS) entry which is preliminary data.</text>
</comment>
<organism evidence="1 2">
    <name type="scientific">Trifolium medium</name>
    <dbReference type="NCBI Taxonomy" id="97028"/>
    <lineage>
        <taxon>Eukaryota</taxon>
        <taxon>Viridiplantae</taxon>
        <taxon>Streptophyta</taxon>
        <taxon>Embryophyta</taxon>
        <taxon>Tracheophyta</taxon>
        <taxon>Spermatophyta</taxon>
        <taxon>Magnoliopsida</taxon>
        <taxon>eudicotyledons</taxon>
        <taxon>Gunneridae</taxon>
        <taxon>Pentapetalae</taxon>
        <taxon>rosids</taxon>
        <taxon>fabids</taxon>
        <taxon>Fabales</taxon>
        <taxon>Fabaceae</taxon>
        <taxon>Papilionoideae</taxon>
        <taxon>50 kb inversion clade</taxon>
        <taxon>NPAAA clade</taxon>
        <taxon>Hologalegina</taxon>
        <taxon>IRL clade</taxon>
        <taxon>Trifolieae</taxon>
        <taxon>Trifolium</taxon>
    </lineage>
</organism>
<feature type="non-terminal residue" evidence="1">
    <location>
        <position position="42"/>
    </location>
</feature>
<evidence type="ECO:0000313" key="1">
    <source>
        <dbReference type="EMBL" id="MCI88092.1"/>
    </source>
</evidence>
<keyword evidence="2" id="KW-1185">Reference proteome</keyword>